<keyword evidence="3" id="KW-1185">Reference proteome</keyword>
<keyword evidence="1" id="KW-0732">Signal</keyword>
<reference evidence="2" key="1">
    <citation type="submission" date="2017-07" db="EMBL/GenBank/DDBJ databases">
        <title>Taro Niue Genome Assembly and Annotation.</title>
        <authorList>
            <person name="Atibalentja N."/>
            <person name="Keating K."/>
            <person name="Fields C.J."/>
        </authorList>
    </citation>
    <scope>NUCLEOTIDE SEQUENCE</scope>
    <source>
        <strain evidence="2">Niue_2</strain>
        <tissue evidence="2">Leaf</tissue>
    </source>
</reference>
<feature type="chain" id="PRO_5032716574" evidence="1">
    <location>
        <begin position="32"/>
        <end position="135"/>
    </location>
</feature>
<comment type="caution">
    <text evidence="2">The sequence shown here is derived from an EMBL/GenBank/DDBJ whole genome shotgun (WGS) entry which is preliminary data.</text>
</comment>
<gene>
    <name evidence="2" type="ORF">Taro_050841</name>
</gene>
<evidence type="ECO:0000313" key="3">
    <source>
        <dbReference type="Proteomes" id="UP000652761"/>
    </source>
</evidence>
<accession>A0A843XEU6</accession>
<feature type="non-terminal residue" evidence="2">
    <location>
        <position position="1"/>
    </location>
</feature>
<sequence>WRSSLTLWRVRGPGWFCLWALNLVEVRGSRAGGETSVSRGCSVSLMVTPGCPFPTSWRSGMLFASAFVGVPAALAGKGLVIPTEPCSRGSPPTLFRLNSNPSESLGLWVAARPSGSVREVGSLQWYQCSGVQQDF</sequence>
<name>A0A843XEU6_COLES</name>
<proteinExistence type="predicted"/>
<organism evidence="2 3">
    <name type="scientific">Colocasia esculenta</name>
    <name type="common">Wild taro</name>
    <name type="synonym">Arum esculentum</name>
    <dbReference type="NCBI Taxonomy" id="4460"/>
    <lineage>
        <taxon>Eukaryota</taxon>
        <taxon>Viridiplantae</taxon>
        <taxon>Streptophyta</taxon>
        <taxon>Embryophyta</taxon>
        <taxon>Tracheophyta</taxon>
        <taxon>Spermatophyta</taxon>
        <taxon>Magnoliopsida</taxon>
        <taxon>Liliopsida</taxon>
        <taxon>Araceae</taxon>
        <taxon>Aroideae</taxon>
        <taxon>Colocasieae</taxon>
        <taxon>Colocasia</taxon>
    </lineage>
</organism>
<dbReference type="AlphaFoldDB" id="A0A843XEU6"/>
<evidence type="ECO:0000256" key="1">
    <source>
        <dbReference type="SAM" id="SignalP"/>
    </source>
</evidence>
<protein>
    <submittedName>
        <fullName evidence="2">Uncharacterized protein</fullName>
    </submittedName>
</protein>
<evidence type="ECO:0000313" key="2">
    <source>
        <dbReference type="EMBL" id="MQM17856.1"/>
    </source>
</evidence>
<feature type="signal peptide" evidence="1">
    <location>
        <begin position="1"/>
        <end position="31"/>
    </location>
</feature>
<dbReference type="EMBL" id="NMUH01007808">
    <property type="protein sequence ID" value="MQM17856.1"/>
    <property type="molecule type" value="Genomic_DNA"/>
</dbReference>
<dbReference type="Proteomes" id="UP000652761">
    <property type="component" value="Unassembled WGS sequence"/>
</dbReference>